<reference evidence="1 2" key="1">
    <citation type="journal article" date="2018" name="Front. Plant Sci.">
        <title>Red Clover (Trifolium pratense) and Zigzag Clover (T. medium) - A Picture of Genomic Similarities and Differences.</title>
        <authorList>
            <person name="Dluhosova J."/>
            <person name="Istvanek J."/>
            <person name="Nedelnik J."/>
            <person name="Repkova J."/>
        </authorList>
    </citation>
    <scope>NUCLEOTIDE SEQUENCE [LARGE SCALE GENOMIC DNA]</scope>
    <source>
        <strain evidence="2">cv. 10/8</strain>
        <tissue evidence="1">Leaf</tissue>
    </source>
</reference>
<dbReference type="AlphaFoldDB" id="A0A392SMM0"/>
<feature type="non-terminal residue" evidence="1">
    <location>
        <position position="102"/>
    </location>
</feature>
<protein>
    <submittedName>
        <fullName evidence="1">Uncharacterized protein</fullName>
    </submittedName>
</protein>
<keyword evidence="2" id="KW-1185">Reference proteome</keyword>
<dbReference type="EMBL" id="LXQA010401085">
    <property type="protein sequence ID" value="MCI49434.1"/>
    <property type="molecule type" value="Genomic_DNA"/>
</dbReference>
<name>A0A392SMM0_9FABA</name>
<accession>A0A392SMM0</accession>
<evidence type="ECO:0000313" key="1">
    <source>
        <dbReference type="EMBL" id="MCI49434.1"/>
    </source>
</evidence>
<feature type="non-terminal residue" evidence="1">
    <location>
        <position position="1"/>
    </location>
</feature>
<comment type="caution">
    <text evidence="1">The sequence shown here is derived from an EMBL/GenBank/DDBJ whole genome shotgun (WGS) entry which is preliminary data.</text>
</comment>
<sequence>ICLSAHVLQSLKNLTPEDALNQLLSSHGAYIPTAEDKERALQLEQEDHERRFQREIIEGDMLALVERDPILYFNIKSLFNKLQTPRTNEALFLLVTQAENFL</sequence>
<dbReference type="Proteomes" id="UP000265520">
    <property type="component" value="Unassembled WGS sequence"/>
</dbReference>
<evidence type="ECO:0000313" key="2">
    <source>
        <dbReference type="Proteomes" id="UP000265520"/>
    </source>
</evidence>
<proteinExistence type="predicted"/>
<organism evidence="1 2">
    <name type="scientific">Trifolium medium</name>
    <dbReference type="NCBI Taxonomy" id="97028"/>
    <lineage>
        <taxon>Eukaryota</taxon>
        <taxon>Viridiplantae</taxon>
        <taxon>Streptophyta</taxon>
        <taxon>Embryophyta</taxon>
        <taxon>Tracheophyta</taxon>
        <taxon>Spermatophyta</taxon>
        <taxon>Magnoliopsida</taxon>
        <taxon>eudicotyledons</taxon>
        <taxon>Gunneridae</taxon>
        <taxon>Pentapetalae</taxon>
        <taxon>rosids</taxon>
        <taxon>fabids</taxon>
        <taxon>Fabales</taxon>
        <taxon>Fabaceae</taxon>
        <taxon>Papilionoideae</taxon>
        <taxon>50 kb inversion clade</taxon>
        <taxon>NPAAA clade</taxon>
        <taxon>Hologalegina</taxon>
        <taxon>IRL clade</taxon>
        <taxon>Trifolieae</taxon>
        <taxon>Trifolium</taxon>
    </lineage>
</organism>